<gene>
    <name evidence="1" type="ORF">IAA42_05350</name>
</gene>
<dbReference type="Gene3D" id="1.10.10.10">
    <property type="entry name" value="Winged helix-like DNA-binding domain superfamily/Winged helix DNA-binding domain"/>
    <property type="match status" value="1"/>
</dbReference>
<protein>
    <submittedName>
        <fullName evidence="1">Helix-turn-helix domain-containing protein</fullName>
    </submittedName>
</protein>
<evidence type="ECO:0000313" key="1">
    <source>
        <dbReference type="EMBL" id="HIY79843.1"/>
    </source>
</evidence>
<dbReference type="InterPro" id="IPR036390">
    <property type="entry name" value="WH_DNA-bd_sf"/>
</dbReference>
<proteinExistence type="predicted"/>
<dbReference type="InterPro" id="IPR036388">
    <property type="entry name" value="WH-like_DNA-bd_sf"/>
</dbReference>
<sequence length="189" mass="21400">MAKKTLDITTREQLDVYMNPQRQRLLHEMQVLAQPATCKQLADAMGISASSVTHHMRKLESLGLVELDHTEVIRGITARYWRAVPTDVSLRANEGGDLQEEKMFLVDYLNQQVFAGLRAYTASDAVEREKELGLAHGELLSGVMYLTEDAAREFQDVVRAFVEKYDQPQEGAVPWEFSVACYPHRSFPA</sequence>
<organism evidence="1 2">
    <name type="scientific">Candidatus Olsenella excrementavium</name>
    <dbReference type="NCBI Taxonomy" id="2838709"/>
    <lineage>
        <taxon>Bacteria</taxon>
        <taxon>Bacillati</taxon>
        <taxon>Actinomycetota</taxon>
        <taxon>Coriobacteriia</taxon>
        <taxon>Coriobacteriales</taxon>
        <taxon>Atopobiaceae</taxon>
        <taxon>Olsenella</taxon>
    </lineage>
</organism>
<dbReference type="CDD" id="cd00090">
    <property type="entry name" value="HTH_ARSR"/>
    <property type="match status" value="1"/>
</dbReference>
<accession>A0A9D2CGF1</accession>
<name>A0A9D2CGF1_9ACTN</name>
<dbReference type="SUPFAM" id="SSF46785">
    <property type="entry name" value="Winged helix' DNA-binding domain"/>
    <property type="match status" value="1"/>
</dbReference>
<dbReference type="Pfam" id="PF12840">
    <property type="entry name" value="HTH_20"/>
    <property type="match status" value="1"/>
</dbReference>
<dbReference type="EMBL" id="DXCP01000038">
    <property type="protein sequence ID" value="HIY79843.1"/>
    <property type="molecule type" value="Genomic_DNA"/>
</dbReference>
<reference evidence="1" key="2">
    <citation type="submission" date="2021-04" db="EMBL/GenBank/DDBJ databases">
        <authorList>
            <person name="Gilroy R."/>
        </authorList>
    </citation>
    <scope>NUCLEOTIDE SEQUENCE</scope>
    <source>
        <strain evidence="1">ChiHjej10B9-743</strain>
    </source>
</reference>
<comment type="caution">
    <text evidence="1">The sequence shown here is derived from an EMBL/GenBank/DDBJ whole genome shotgun (WGS) entry which is preliminary data.</text>
</comment>
<dbReference type="Proteomes" id="UP000824133">
    <property type="component" value="Unassembled WGS sequence"/>
</dbReference>
<dbReference type="AlphaFoldDB" id="A0A9D2CGF1"/>
<evidence type="ECO:0000313" key="2">
    <source>
        <dbReference type="Proteomes" id="UP000824133"/>
    </source>
</evidence>
<reference evidence="1" key="1">
    <citation type="journal article" date="2021" name="PeerJ">
        <title>Extensive microbial diversity within the chicken gut microbiome revealed by metagenomics and culture.</title>
        <authorList>
            <person name="Gilroy R."/>
            <person name="Ravi A."/>
            <person name="Getino M."/>
            <person name="Pursley I."/>
            <person name="Horton D.L."/>
            <person name="Alikhan N.F."/>
            <person name="Baker D."/>
            <person name="Gharbi K."/>
            <person name="Hall N."/>
            <person name="Watson M."/>
            <person name="Adriaenssens E.M."/>
            <person name="Foster-Nyarko E."/>
            <person name="Jarju S."/>
            <person name="Secka A."/>
            <person name="Antonio M."/>
            <person name="Oren A."/>
            <person name="Chaudhuri R.R."/>
            <person name="La Ragione R."/>
            <person name="Hildebrand F."/>
            <person name="Pallen M.J."/>
        </authorList>
    </citation>
    <scope>NUCLEOTIDE SEQUENCE</scope>
    <source>
        <strain evidence="1">ChiHjej10B9-743</strain>
    </source>
</reference>
<dbReference type="InterPro" id="IPR011991">
    <property type="entry name" value="ArsR-like_HTH"/>
</dbReference>